<keyword evidence="4" id="KW-0804">Transcription</keyword>
<keyword evidence="7" id="KW-1185">Reference proteome</keyword>
<dbReference type="InterPro" id="IPR058163">
    <property type="entry name" value="LysR-type_TF_proteobact-type"/>
</dbReference>
<accession>A0ABT8BSV7</accession>
<reference evidence="7" key="1">
    <citation type="journal article" date="2019" name="Int. J. Syst. Evol. Microbiol.">
        <title>The Global Catalogue of Microorganisms (GCM) 10K type strain sequencing project: providing services to taxonomists for standard genome sequencing and annotation.</title>
        <authorList>
            <consortium name="The Broad Institute Genomics Platform"/>
            <consortium name="The Broad Institute Genome Sequencing Center for Infectious Disease"/>
            <person name="Wu L."/>
            <person name="Ma J."/>
        </authorList>
    </citation>
    <scope>NUCLEOTIDE SEQUENCE [LARGE SCALE GENOMIC DNA]</scope>
    <source>
        <strain evidence="7">CECT 7398</strain>
    </source>
</reference>
<feature type="domain" description="HTH lysR-type" evidence="5">
    <location>
        <begin position="1"/>
        <end position="59"/>
    </location>
</feature>
<dbReference type="Gene3D" id="3.40.190.290">
    <property type="match status" value="1"/>
</dbReference>
<dbReference type="PANTHER" id="PTHR30537">
    <property type="entry name" value="HTH-TYPE TRANSCRIPTIONAL REGULATOR"/>
    <property type="match status" value="1"/>
</dbReference>
<dbReference type="InterPro" id="IPR000847">
    <property type="entry name" value="LysR_HTH_N"/>
</dbReference>
<dbReference type="PANTHER" id="PTHR30537:SF80">
    <property type="entry name" value="TRANSCRIPTIONAL REGULATOR"/>
    <property type="match status" value="1"/>
</dbReference>
<dbReference type="Pfam" id="PF00126">
    <property type="entry name" value="HTH_1"/>
    <property type="match status" value="1"/>
</dbReference>
<keyword evidence="3" id="KW-0238">DNA-binding</keyword>
<dbReference type="InterPro" id="IPR036390">
    <property type="entry name" value="WH_DNA-bd_sf"/>
</dbReference>
<organism evidence="6 7">
    <name type="scientific">Vibrio ostreicida</name>
    <dbReference type="NCBI Taxonomy" id="526588"/>
    <lineage>
        <taxon>Bacteria</taxon>
        <taxon>Pseudomonadati</taxon>
        <taxon>Pseudomonadota</taxon>
        <taxon>Gammaproteobacteria</taxon>
        <taxon>Vibrionales</taxon>
        <taxon>Vibrionaceae</taxon>
        <taxon>Vibrio</taxon>
    </lineage>
</organism>
<protein>
    <submittedName>
        <fullName evidence="6">LysR family transcriptional regulator</fullName>
    </submittedName>
</protein>
<dbReference type="Pfam" id="PF03466">
    <property type="entry name" value="LysR_substrate"/>
    <property type="match status" value="1"/>
</dbReference>
<evidence type="ECO:0000313" key="6">
    <source>
        <dbReference type="EMBL" id="MDN3609529.1"/>
    </source>
</evidence>
<dbReference type="InterPro" id="IPR036388">
    <property type="entry name" value="WH-like_DNA-bd_sf"/>
</dbReference>
<sequence length="308" mass="34266">MDSIIAMRSFVRVVELGSFSAVAKEQNTNQATISKRLAALENMLGAQLLIRGSRKHTLTEVGQRYFDRVSSVLLEIDEAEAEARSLTEAPQGTLKVTVPTMFGGLYVAPIIAEFLATYPEIELEIKFDENMIDLVNGGIDVAIRLGNLVDSSMLAKTLGYDQLVIVASPNYLERHCAPKHPNELQAHNCLIYSLSPKKGGVWKLSNHNETLAVAVQGNFRCDNGMGLKEMLLANAGLALMPRWLVWQELESGQLVHVLQDYATCYPISAVFPQHRYLPLKVRCFIEFVEQKIKADSAFCKLKTLKLNV</sequence>
<evidence type="ECO:0000259" key="5">
    <source>
        <dbReference type="PROSITE" id="PS50931"/>
    </source>
</evidence>
<dbReference type="SUPFAM" id="SSF46785">
    <property type="entry name" value="Winged helix' DNA-binding domain"/>
    <property type="match status" value="1"/>
</dbReference>
<dbReference type="Proteomes" id="UP001238540">
    <property type="component" value="Unassembled WGS sequence"/>
</dbReference>
<evidence type="ECO:0000256" key="1">
    <source>
        <dbReference type="ARBA" id="ARBA00009437"/>
    </source>
</evidence>
<dbReference type="InterPro" id="IPR005119">
    <property type="entry name" value="LysR_subst-bd"/>
</dbReference>
<dbReference type="CDD" id="cd08422">
    <property type="entry name" value="PBP2_CrgA_like"/>
    <property type="match status" value="1"/>
</dbReference>
<evidence type="ECO:0000256" key="4">
    <source>
        <dbReference type="ARBA" id="ARBA00023163"/>
    </source>
</evidence>
<comment type="similarity">
    <text evidence="1">Belongs to the LysR transcriptional regulatory family.</text>
</comment>
<dbReference type="PROSITE" id="PS50931">
    <property type="entry name" value="HTH_LYSR"/>
    <property type="match status" value="1"/>
</dbReference>
<dbReference type="SUPFAM" id="SSF53850">
    <property type="entry name" value="Periplasmic binding protein-like II"/>
    <property type="match status" value="1"/>
</dbReference>
<keyword evidence="2" id="KW-0805">Transcription regulation</keyword>
<dbReference type="RefSeq" id="WP_170882432.1">
    <property type="nucleotide sequence ID" value="NZ_JABEYA020000002.1"/>
</dbReference>
<name>A0ABT8BSV7_9VIBR</name>
<evidence type="ECO:0000256" key="3">
    <source>
        <dbReference type="ARBA" id="ARBA00023125"/>
    </source>
</evidence>
<dbReference type="EMBL" id="JAUFQC010000001">
    <property type="protein sequence ID" value="MDN3609529.1"/>
    <property type="molecule type" value="Genomic_DNA"/>
</dbReference>
<evidence type="ECO:0000256" key="2">
    <source>
        <dbReference type="ARBA" id="ARBA00023015"/>
    </source>
</evidence>
<dbReference type="Gene3D" id="1.10.10.10">
    <property type="entry name" value="Winged helix-like DNA-binding domain superfamily/Winged helix DNA-binding domain"/>
    <property type="match status" value="1"/>
</dbReference>
<gene>
    <name evidence="6" type="ORF">QWZ16_07410</name>
</gene>
<proteinExistence type="inferred from homology"/>
<evidence type="ECO:0000313" key="7">
    <source>
        <dbReference type="Proteomes" id="UP001238540"/>
    </source>
</evidence>
<comment type="caution">
    <text evidence="6">The sequence shown here is derived from an EMBL/GenBank/DDBJ whole genome shotgun (WGS) entry which is preliminary data.</text>
</comment>